<evidence type="ECO:0000313" key="6">
    <source>
        <dbReference type="WBParaSite" id="SMUV_0000527901-mRNA-1"/>
    </source>
</evidence>
<dbReference type="InterPro" id="IPR011990">
    <property type="entry name" value="TPR-like_helical_dom_sf"/>
</dbReference>
<dbReference type="InterPro" id="IPR051722">
    <property type="entry name" value="Endocytosis_PI4K-reg_protein"/>
</dbReference>
<dbReference type="InterPro" id="IPR019734">
    <property type="entry name" value="TPR_rpt"/>
</dbReference>
<protein>
    <submittedName>
        <fullName evidence="6">TTC7_N domain-containing protein</fullName>
    </submittedName>
</protein>
<comment type="similarity">
    <text evidence="2">Belongs to the YPP1 family.</text>
</comment>
<dbReference type="GO" id="GO:0072659">
    <property type="term" value="P:protein localization to plasma membrane"/>
    <property type="evidence" value="ECO:0007669"/>
    <property type="project" value="TreeGrafter"/>
</dbReference>
<feature type="domain" description="Tetratricopeptide repeat protein 7 N-terminal" evidence="4">
    <location>
        <begin position="24"/>
        <end position="424"/>
    </location>
</feature>
<keyword evidence="3" id="KW-0802">TPR repeat</keyword>
<accession>A0A0N5AL77</accession>
<dbReference type="SUPFAM" id="SSF48452">
    <property type="entry name" value="TPR-like"/>
    <property type="match status" value="2"/>
</dbReference>
<name>A0A0N5AL77_9BILA</name>
<dbReference type="Pfam" id="PF19440">
    <property type="entry name" value="TTC7_N"/>
    <property type="match status" value="1"/>
</dbReference>
<evidence type="ECO:0000256" key="1">
    <source>
        <dbReference type="ARBA" id="ARBA00002550"/>
    </source>
</evidence>
<dbReference type="PANTHER" id="PTHR23083:SF464">
    <property type="entry name" value="TETRATRICOPEPTIDE REPEAT DOMAIN 7, ISOFORM A"/>
    <property type="match status" value="1"/>
</dbReference>
<sequence length="958" mass="108124">MLISRGIIPGKSCSRTTFFISFQLKGSRLEAEVDRCRTECNWKRLGELLSAVRQKHGGLDEKVADVLEAEYIIETFVEKRSGFIEPKKENELELQRAKTLLMKAAESSLSSHPTHNLELNLLLAKLNYYWYSIAIADFENVLNNIDTSKLEVEKMSFPTLPSLRLAAEAYAVKGFSIEATLGNLDKSQQKIAKMRALFYFENSAYMTLEYIKGRDSQLNSSARSSTGTLLSLQPTNSNSGCKGSERIGDLLESSLERLPVLKMRQSFCDQSSGTTGIKWYRYIIASLWNKSVGEKLQQRLGFNDIFRVICRLSRQLAEVLLQKAPDYSNTKLLEGKLLSNDVEGSRFRPESRIEEVLLLLLISELIPPVPNSVAFNYVLASRDVVLSRAEELAISRNQSLQNAKAVYNLLTLVLSTLRQYELLGSIYERGMKFVNEDRYIWFLFAPFFPFFVVIKNDRLVIFGFQFALTLMCHGRWVRASRILQQCMAIERRDENALVEHMHAARVEIEYLGQFDEAIYHAEEAIKLSENNWLNGRCHLLRALAFSLKADHEVQYKIRKEMYAEAIKQFEEAINLDPHDALAHYYCAKQYAIARDLRHAREQCDRALELNGEMSCALMLLALISTANKDYEGALEFVSEALLNFPTNFGLLVLRLKLEIKLGLVKDAVETSKELLYFWRSSEINCFSENFPFHYSEKGGKLNTHENRSVTRSLSSRDAFVPVLPILTAPMGIGAPAPTSFLGGDQDAGSTCGGGLAVPSEAGGATSTFSDGLNSRSSIGSQVFTRFRNQEYFYEITIANIWVELAELFIESGQLEIVRTCVEEACSIFPNSHQTLYLKGKLLTLRAAKETDEKIIAHLHNEAKVCLLGALALVPSHVTSLKHLANIYYSEGNVLMAEKMLKDILQIDPLYSDSWQLLGIVLSKAGRYDEALECLRTASKLDNSTPLFPFSFIPITFDS</sequence>
<dbReference type="Pfam" id="PF13432">
    <property type="entry name" value="TPR_16"/>
    <property type="match status" value="1"/>
</dbReference>
<feature type="repeat" description="TPR" evidence="3">
    <location>
        <begin position="911"/>
        <end position="944"/>
    </location>
</feature>
<dbReference type="Proteomes" id="UP000046393">
    <property type="component" value="Unplaced"/>
</dbReference>
<dbReference type="AlphaFoldDB" id="A0A0N5AL77"/>
<evidence type="ECO:0000259" key="4">
    <source>
        <dbReference type="Pfam" id="PF19440"/>
    </source>
</evidence>
<dbReference type="GO" id="GO:0046854">
    <property type="term" value="P:phosphatidylinositol phosphate biosynthetic process"/>
    <property type="evidence" value="ECO:0007669"/>
    <property type="project" value="TreeGrafter"/>
</dbReference>
<dbReference type="Gene3D" id="1.25.40.10">
    <property type="entry name" value="Tetratricopeptide repeat domain"/>
    <property type="match status" value="2"/>
</dbReference>
<dbReference type="WBParaSite" id="SMUV_0000527901-mRNA-1">
    <property type="protein sequence ID" value="SMUV_0000527901-mRNA-1"/>
    <property type="gene ID" value="SMUV_0000527901"/>
</dbReference>
<dbReference type="PROSITE" id="PS50005">
    <property type="entry name" value="TPR"/>
    <property type="match status" value="1"/>
</dbReference>
<dbReference type="Pfam" id="PF14559">
    <property type="entry name" value="TPR_19"/>
    <property type="match status" value="1"/>
</dbReference>
<dbReference type="InterPro" id="IPR045819">
    <property type="entry name" value="TTC7_N"/>
</dbReference>
<dbReference type="STRING" id="451379.A0A0N5AL77"/>
<dbReference type="PANTHER" id="PTHR23083">
    <property type="entry name" value="TETRATRICOPEPTIDE REPEAT PROTEIN, TPR"/>
    <property type="match status" value="1"/>
</dbReference>
<dbReference type="GO" id="GO:0005886">
    <property type="term" value="C:plasma membrane"/>
    <property type="evidence" value="ECO:0007669"/>
    <property type="project" value="TreeGrafter"/>
</dbReference>
<keyword evidence="5" id="KW-1185">Reference proteome</keyword>
<reference evidence="6" key="1">
    <citation type="submission" date="2017-02" db="UniProtKB">
        <authorList>
            <consortium name="WormBaseParasite"/>
        </authorList>
    </citation>
    <scope>IDENTIFICATION</scope>
</reference>
<organism evidence="5 6">
    <name type="scientific">Syphacia muris</name>
    <dbReference type="NCBI Taxonomy" id="451379"/>
    <lineage>
        <taxon>Eukaryota</taxon>
        <taxon>Metazoa</taxon>
        <taxon>Ecdysozoa</taxon>
        <taxon>Nematoda</taxon>
        <taxon>Chromadorea</taxon>
        <taxon>Rhabditida</taxon>
        <taxon>Spirurina</taxon>
        <taxon>Oxyuridomorpha</taxon>
        <taxon>Oxyuroidea</taxon>
        <taxon>Oxyuridae</taxon>
        <taxon>Syphacia</taxon>
    </lineage>
</organism>
<evidence type="ECO:0000313" key="5">
    <source>
        <dbReference type="Proteomes" id="UP000046393"/>
    </source>
</evidence>
<comment type="function">
    <text evidence="1">Involved in endocytosis.</text>
</comment>
<evidence type="ECO:0000256" key="3">
    <source>
        <dbReference type="PROSITE-ProRule" id="PRU00339"/>
    </source>
</evidence>
<proteinExistence type="inferred from homology"/>
<evidence type="ECO:0000256" key="2">
    <source>
        <dbReference type="ARBA" id="ARBA00038251"/>
    </source>
</evidence>
<dbReference type="SMART" id="SM00028">
    <property type="entry name" value="TPR"/>
    <property type="match status" value="7"/>
</dbReference>